<sequence>MAPSIAVIGAGFSGLVVGVQARKILNTDNFTIFEKEPAVGGTWLVNKYPGAACDVMSHFYSFSFELNPDWSMSYSPGDEIWRYMDTVAKKHQLHEKTRFGHELREARWIEEDGEWDLLFLVHDNSSKSPTELRLRFNYLIYGGGSLHHPKFPDYPGWDKYKGAAAHSAAWPSGVDLRGKNVGVIGNGASGVQIVEKIAPLAKQLTIYQRTPNWYLPKLMFSYPAWLRWVFRYVPLTMWLHRLYISLSSELMFPIWLKSTWMQSIASFVVHRLYDVTITDSKLRSALTPKYAVGTKRILPQITYLEDLQRPNVELVHAERIVEIDATGIWTEAKQSERKHRDHDIIIAATGFDASPTASPVKIYGRGGVERGDKWFKQTGEKNLAIHYKTVMTSAFPNFFTVYGPNTGVGHTSAVTMIEAEADLSLRIIKEAISHGLKAIEPKEEVERKYTEKLWEDLKKTVWCGGQTHSWYNPTNRTDGKLSTMWPYDAYTMYRQFRDLDLEDFNAIGRDGKAVDTAKLNKAFWVPWVIVIGSAALAGGVAVAMTGHEEVLEWVQQQSEQVVKSVQGVIDSFNH</sequence>
<proteinExistence type="inferred from homology"/>
<dbReference type="InterPro" id="IPR020946">
    <property type="entry name" value="Flavin_mOase-like"/>
</dbReference>
<dbReference type="GO" id="GO:0050661">
    <property type="term" value="F:NADP binding"/>
    <property type="evidence" value="ECO:0007669"/>
    <property type="project" value="InterPro"/>
</dbReference>
<evidence type="ECO:0000256" key="4">
    <source>
        <dbReference type="ARBA" id="ARBA00023002"/>
    </source>
</evidence>
<dbReference type="PANTHER" id="PTHR42877">
    <property type="entry name" value="L-ORNITHINE N(5)-MONOOXYGENASE-RELATED"/>
    <property type="match status" value="1"/>
</dbReference>
<keyword evidence="4" id="KW-0560">Oxidoreductase</keyword>
<dbReference type="SUPFAM" id="SSF51905">
    <property type="entry name" value="FAD/NAD(P)-binding domain"/>
    <property type="match status" value="1"/>
</dbReference>
<name>A0A139ASE6_GONPJ</name>
<dbReference type="PANTHER" id="PTHR42877:SF4">
    <property type="entry name" value="FAD_NAD(P)-BINDING DOMAIN-CONTAINING PROTEIN-RELATED"/>
    <property type="match status" value="1"/>
</dbReference>
<dbReference type="InterPro" id="IPR036188">
    <property type="entry name" value="FAD/NAD-bd_sf"/>
</dbReference>
<dbReference type="Pfam" id="PF00743">
    <property type="entry name" value="FMO-like"/>
    <property type="match status" value="1"/>
</dbReference>
<keyword evidence="6" id="KW-1185">Reference proteome</keyword>
<evidence type="ECO:0000256" key="3">
    <source>
        <dbReference type="ARBA" id="ARBA00022827"/>
    </source>
</evidence>
<accession>A0A139ASE6</accession>
<dbReference type="InterPro" id="IPR051209">
    <property type="entry name" value="FAD-bind_Monooxygenase_sf"/>
</dbReference>
<evidence type="ECO:0000256" key="1">
    <source>
        <dbReference type="ARBA" id="ARBA00010139"/>
    </source>
</evidence>
<dbReference type="EMBL" id="KQ965737">
    <property type="protein sequence ID" value="KXS19666.1"/>
    <property type="molecule type" value="Genomic_DNA"/>
</dbReference>
<organism evidence="5 6">
    <name type="scientific">Gonapodya prolifera (strain JEL478)</name>
    <name type="common">Monoblepharis prolifera</name>
    <dbReference type="NCBI Taxonomy" id="1344416"/>
    <lineage>
        <taxon>Eukaryota</taxon>
        <taxon>Fungi</taxon>
        <taxon>Fungi incertae sedis</taxon>
        <taxon>Chytridiomycota</taxon>
        <taxon>Chytridiomycota incertae sedis</taxon>
        <taxon>Monoblepharidomycetes</taxon>
        <taxon>Monoblepharidales</taxon>
        <taxon>Gonapodyaceae</taxon>
        <taxon>Gonapodya</taxon>
    </lineage>
</organism>
<evidence type="ECO:0000256" key="2">
    <source>
        <dbReference type="ARBA" id="ARBA00022630"/>
    </source>
</evidence>
<dbReference type="STRING" id="1344416.A0A139ASE6"/>
<keyword evidence="2" id="KW-0285">Flavoprotein</keyword>
<comment type="similarity">
    <text evidence="1">Belongs to the FAD-binding monooxygenase family.</text>
</comment>
<dbReference type="OrthoDB" id="74360at2759"/>
<protein>
    <submittedName>
        <fullName evidence="5">FAD/NAD(P)-binding domain-containing protein</fullName>
    </submittedName>
</protein>
<dbReference type="AlphaFoldDB" id="A0A139ASE6"/>
<keyword evidence="3" id="KW-0274">FAD</keyword>
<dbReference type="Gene3D" id="3.50.50.60">
    <property type="entry name" value="FAD/NAD(P)-binding domain"/>
    <property type="match status" value="3"/>
</dbReference>
<reference evidence="5 6" key="1">
    <citation type="journal article" date="2015" name="Genome Biol. Evol.">
        <title>Phylogenomic analyses indicate that early fungi evolved digesting cell walls of algal ancestors of land plants.</title>
        <authorList>
            <person name="Chang Y."/>
            <person name="Wang S."/>
            <person name="Sekimoto S."/>
            <person name="Aerts A.L."/>
            <person name="Choi C."/>
            <person name="Clum A."/>
            <person name="LaButti K.M."/>
            <person name="Lindquist E.A."/>
            <person name="Yee Ngan C."/>
            <person name="Ohm R.A."/>
            <person name="Salamov A.A."/>
            <person name="Grigoriev I.V."/>
            <person name="Spatafora J.W."/>
            <person name="Berbee M.L."/>
        </authorList>
    </citation>
    <scope>NUCLEOTIDE SEQUENCE [LARGE SCALE GENOMIC DNA]</scope>
    <source>
        <strain evidence="5 6">JEL478</strain>
    </source>
</reference>
<evidence type="ECO:0000313" key="6">
    <source>
        <dbReference type="Proteomes" id="UP000070544"/>
    </source>
</evidence>
<dbReference type="Proteomes" id="UP000070544">
    <property type="component" value="Unassembled WGS sequence"/>
</dbReference>
<gene>
    <name evidence="5" type="ORF">M427DRAFT_28614</name>
</gene>
<dbReference type="GO" id="GO:0004499">
    <property type="term" value="F:N,N-dimethylaniline monooxygenase activity"/>
    <property type="evidence" value="ECO:0007669"/>
    <property type="project" value="InterPro"/>
</dbReference>
<evidence type="ECO:0000313" key="5">
    <source>
        <dbReference type="EMBL" id="KXS19666.1"/>
    </source>
</evidence>
<dbReference type="GO" id="GO:0050660">
    <property type="term" value="F:flavin adenine dinucleotide binding"/>
    <property type="evidence" value="ECO:0007669"/>
    <property type="project" value="InterPro"/>
</dbReference>